<name>A0A1F6B0K0_9BACT</name>
<dbReference type="Proteomes" id="UP000176409">
    <property type="component" value="Unassembled WGS sequence"/>
</dbReference>
<comment type="caution">
    <text evidence="1">The sequence shown here is derived from an EMBL/GenBank/DDBJ whole genome shotgun (WGS) entry which is preliminary data.</text>
</comment>
<sequence>MELHLSRSLQERRVFPSIDAVRSGTRHDELLLGEDLMKKVSTLRHMLSLLSEEERTMMLIERLGKTKTNLEFLESLTHG</sequence>
<accession>A0A1F6B0K0</accession>
<organism evidence="1 2">
    <name type="scientific">Candidatus Gottesmanbacteria bacterium RIFCSPLOWO2_01_FULL_49_10</name>
    <dbReference type="NCBI Taxonomy" id="1798396"/>
    <lineage>
        <taxon>Bacteria</taxon>
        <taxon>Candidatus Gottesmaniibacteriota</taxon>
    </lineage>
</organism>
<dbReference type="PANTHER" id="PTHR46425">
    <property type="entry name" value="TRANSCRIPTION TERMINATION FACTOR RHO"/>
    <property type="match status" value="1"/>
</dbReference>
<dbReference type="Gene3D" id="3.40.50.300">
    <property type="entry name" value="P-loop containing nucleotide triphosphate hydrolases"/>
    <property type="match status" value="1"/>
</dbReference>
<gene>
    <name evidence="1" type="ORF">A2973_03840</name>
</gene>
<reference evidence="1 2" key="1">
    <citation type="journal article" date="2016" name="Nat. Commun.">
        <title>Thousands of microbial genomes shed light on interconnected biogeochemical processes in an aquifer system.</title>
        <authorList>
            <person name="Anantharaman K."/>
            <person name="Brown C.T."/>
            <person name="Hug L.A."/>
            <person name="Sharon I."/>
            <person name="Castelle C.J."/>
            <person name="Probst A.J."/>
            <person name="Thomas B.C."/>
            <person name="Singh A."/>
            <person name="Wilkins M.J."/>
            <person name="Karaoz U."/>
            <person name="Brodie E.L."/>
            <person name="Williams K.H."/>
            <person name="Hubbard S.S."/>
            <person name="Banfield J.F."/>
        </authorList>
    </citation>
    <scope>NUCLEOTIDE SEQUENCE [LARGE SCALE GENOMIC DNA]</scope>
</reference>
<evidence type="ECO:0008006" key="3">
    <source>
        <dbReference type="Google" id="ProtNLM"/>
    </source>
</evidence>
<dbReference type="EMBL" id="MFJZ01000021">
    <property type="protein sequence ID" value="OGG30455.1"/>
    <property type="molecule type" value="Genomic_DNA"/>
</dbReference>
<dbReference type="GO" id="GO:0005524">
    <property type="term" value="F:ATP binding"/>
    <property type="evidence" value="ECO:0007669"/>
    <property type="project" value="InterPro"/>
</dbReference>
<dbReference type="InterPro" id="IPR027417">
    <property type="entry name" value="P-loop_NTPase"/>
</dbReference>
<dbReference type="PANTHER" id="PTHR46425:SF1">
    <property type="entry name" value="TRANSCRIPTION TERMINATION FACTOR RHO"/>
    <property type="match status" value="1"/>
</dbReference>
<dbReference type="GO" id="GO:0006353">
    <property type="term" value="P:DNA-templated transcription termination"/>
    <property type="evidence" value="ECO:0007669"/>
    <property type="project" value="InterPro"/>
</dbReference>
<protein>
    <recommendedName>
        <fullName evidence="3">Transcription termination factor Rho</fullName>
    </recommendedName>
</protein>
<dbReference type="STRING" id="1798396.A2973_03840"/>
<dbReference type="GO" id="GO:0003723">
    <property type="term" value="F:RNA binding"/>
    <property type="evidence" value="ECO:0007669"/>
    <property type="project" value="InterPro"/>
</dbReference>
<proteinExistence type="predicted"/>
<evidence type="ECO:0000313" key="1">
    <source>
        <dbReference type="EMBL" id="OGG30455.1"/>
    </source>
</evidence>
<dbReference type="AlphaFoldDB" id="A0A1F6B0K0"/>
<dbReference type="GO" id="GO:0008186">
    <property type="term" value="F:ATP-dependent activity, acting on RNA"/>
    <property type="evidence" value="ECO:0007669"/>
    <property type="project" value="InterPro"/>
</dbReference>
<dbReference type="InterPro" id="IPR004665">
    <property type="entry name" value="Term_rho"/>
</dbReference>
<evidence type="ECO:0000313" key="2">
    <source>
        <dbReference type="Proteomes" id="UP000176409"/>
    </source>
</evidence>